<evidence type="ECO:0000313" key="1">
    <source>
        <dbReference type="EMBL" id="KKM83325.1"/>
    </source>
</evidence>
<dbReference type="EMBL" id="LAZR01007731">
    <property type="protein sequence ID" value="KKM83325.1"/>
    <property type="molecule type" value="Genomic_DNA"/>
</dbReference>
<accession>A0A0F9N3Q7</accession>
<dbReference type="AlphaFoldDB" id="A0A0F9N3Q7"/>
<proteinExistence type="predicted"/>
<gene>
    <name evidence="1" type="ORF">LCGC14_1310590</name>
</gene>
<sequence>MPILALEFTNSPGSLGYMRCPHCGRKHQNKSVVNYTPLASQCVGHHNQLVRHSGFCKICSAHSNSKYWQGMSTRTISR</sequence>
<organism evidence="1">
    <name type="scientific">marine sediment metagenome</name>
    <dbReference type="NCBI Taxonomy" id="412755"/>
    <lineage>
        <taxon>unclassified sequences</taxon>
        <taxon>metagenomes</taxon>
        <taxon>ecological metagenomes</taxon>
    </lineage>
</organism>
<name>A0A0F9N3Q7_9ZZZZ</name>
<protein>
    <submittedName>
        <fullName evidence="1">Uncharacterized protein</fullName>
    </submittedName>
</protein>
<comment type="caution">
    <text evidence="1">The sequence shown here is derived from an EMBL/GenBank/DDBJ whole genome shotgun (WGS) entry which is preliminary data.</text>
</comment>
<reference evidence="1" key="1">
    <citation type="journal article" date="2015" name="Nature">
        <title>Complex archaea that bridge the gap between prokaryotes and eukaryotes.</title>
        <authorList>
            <person name="Spang A."/>
            <person name="Saw J.H."/>
            <person name="Jorgensen S.L."/>
            <person name="Zaremba-Niedzwiedzka K."/>
            <person name="Martijn J."/>
            <person name="Lind A.E."/>
            <person name="van Eijk R."/>
            <person name="Schleper C."/>
            <person name="Guy L."/>
            <person name="Ettema T.J."/>
        </authorList>
    </citation>
    <scope>NUCLEOTIDE SEQUENCE</scope>
</reference>